<evidence type="ECO:0000313" key="3">
    <source>
        <dbReference type="Proteomes" id="UP000659223"/>
    </source>
</evidence>
<keyword evidence="1" id="KW-0812">Transmembrane</keyword>
<gene>
    <name evidence="2" type="ORF">GCM10010324_19330</name>
</gene>
<organism evidence="2 3">
    <name type="scientific">Streptomyces hiroshimensis</name>
    <dbReference type="NCBI Taxonomy" id="66424"/>
    <lineage>
        <taxon>Bacteria</taxon>
        <taxon>Bacillati</taxon>
        <taxon>Actinomycetota</taxon>
        <taxon>Actinomycetes</taxon>
        <taxon>Kitasatosporales</taxon>
        <taxon>Streptomycetaceae</taxon>
        <taxon>Streptomyces</taxon>
    </lineage>
</organism>
<dbReference type="InterPro" id="IPR023393">
    <property type="entry name" value="START-like_dom_sf"/>
</dbReference>
<dbReference type="Pfam" id="PF10604">
    <property type="entry name" value="Polyketide_cyc2"/>
    <property type="match status" value="1"/>
</dbReference>
<reference evidence="3" key="1">
    <citation type="journal article" date="2019" name="Int. J. Syst. Evol. Microbiol.">
        <title>The Global Catalogue of Microorganisms (GCM) 10K type strain sequencing project: providing services to taxonomists for standard genome sequencing and annotation.</title>
        <authorList>
            <consortium name="The Broad Institute Genomics Platform"/>
            <consortium name="The Broad Institute Genome Sequencing Center for Infectious Disease"/>
            <person name="Wu L."/>
            <person name="Ma J."/>
        </authorList>
    </citation>
    <scope>NUCLEOTIDE SEQUENCE [LARGE SCALE GENOMIC DNA]</scope>
    <source>
        <strain evidence="3">JCM 4586</strain>
    </source>
</reference>
<protein>
    <recommendedName>
        <fullName evidence="4">Polyketide cyclase /reductase</fullName>
    </recommendedName>
</protein>
<sequence>MQDRRRAPAHVTLDVPADKGNTMYGTRRTRSTRIRAALFTAPLVAIGILGTAAAPAGAATSRPAKPLTCRGEGVDRDALVRHRAETVIDAPLRTVWKLQTDVERWPSWHGAVTTAERLDHGPFRKGSVFRWTSPVPPNPTTPATRLDITSTVEQLRRDSCIRWTGPAVGEGLRIDGVHVWNFTKVKGGVRVSTEETHTGAEVEADVPTATEILRQGLEAWLRDLKAAAEAPAHHRPH</sequence>
<feature type="transmembrane region" description="Helical" evidence="1">
    <location>
        <begin position="36"/>
        <end position="58"/>
    </location>
</feature>
<dbReference type="EMBL" id="BMUT01000003">
    <property type="protein sequence ID" value="GGX74122.1"/>
    <property type="molecule type" value="Genomic_DNA"/>
</dbReference>
<keyword evidence="1" id="KW-1133">Transmembrane helix</keyword>
<dbReference type="InterPro" id="IPR019587">
    <property type="entry name" value="Polyketide_cyclase/dehydratase"/>
</dbReference>
<dbReference type="SUPFAM" id="SSF55961">
    <property type="entry name" value="Bet v1-like"/>
    <property type="match status" value="1"/>
</dbReference>
<evidence type="ECO:0008006" key="4">
    <source>
        <dbReference type="Google" id="ProtNLM"/>
    </source>
</evidence>
<dbReference type="CDD" id="cd08862">
    <property type="entry name" value="SRPBCC_Smu440-like"/>
    <property type="match status" value="1"/>
</dbReference>
<evidence type="ECO:0000256" key="1">
    <source>
        <dbReference type="SAM" id="Phobius"/>
    </source>
</evidence>
<dbReference type="Proteomes" id="UP000659223">
    <property type="component" value="Unassembled WGS sequence"/>
</dbReference>
<keyword evidence="3" id="KW-1185">Reference proteome</keyword>
<accession>A0ABQ2Y8T8</accession>
<comment type="caution">
    <text evidence="2">The sequence shown here is derived from an EMBL/GenBank/DDBJ whole genome shotgun (WGS) entry which is preliminary data.</text>
</comment>
<evidence type="ECO:0000313" key="2">
    <source>
        <dbReference type="EMBL" id="GGX74122.1"/>
    </source>
</evidence>
<keyword evidence="1" id="KW-0472">Membrane</keyword>
<name>A0ABQ2Y8T8_9ACTN</name>
<proteinExistence type="predicted"/>
<dbReference type="Gene3D" id="3.30.530.20">
    <property type="match status" value="1"/>
</dbReference>